<dbReference type="Proteomes" id="UP000077069">
    <property type="component" value="Unassembled WGS sequence"/>
</dbReference>
<gene>
    <name evidence="1" type="ORF">CC84DRAFT_657044</name>
</gene>
<dbReference type="EMBL" id="KV441551">
    <property type="protein sequence ID" value="OAG07447.1"/>
    <property type="molecule type" value="Genomic_DNA"/>
</dbReference>
<accession>A0A177CKX7</accession>
<sequence length="64" mass="7086">MSFLEPMWKSSSFGTFRVTADSRTLSRERATVVYDLESSSGSESIFVLSIECVICLGLIVEAFV</sequence>
<evidence type="ECO:0000313" key="2">
    <source>
        <dbReference type="Proteomes" id="UP000077069"/>
    </source>
</evidence>
<dbReference type="InParanoid" id="A0A177CKX7"/>
<evidence type="ECO:0000313" key="1">
    <source>
        <dbReference type="EMBL" id="OAG07447.1"/>
    </source>
</evidence>
<keyword evidence="2" id="KW-1185">Reference proteome</keyword>
<dbReference type="GeneID" id="28770522"/>
<name>A0A177CKX7_9PLEO</name>
<dbReference type="AlphaFoldDB" id="A0A177CKX7"/>
<proteinExistence type="predicted"/>
<organism evidence="1 2">
    <name type="scientific">Paraphaeosphaeria sporulosa</name>
    <dbReference type="NCBI Taxonomy" id="1460663"/>
    <lineage>
        <taxon>Eukaryota</taxon>
        <taxon>Fungi</taxon>
        <taxon>Dikarya</taxon>
        <taxon>Ascomycota</taxon>
        <taxon>Pezizomycotina</taxon>
        <taxon>Dothideomycetes</taxon>
        <taxon>Pleosporomycetidae</taxon>
        <taxon>Pleosporales</taxon>
        <taxon>Massarineae</taxon>
        <taxon>Didymosphaeriaceae</taxon>
        <taxon>Paraphaeosphaeria</taxon>
    </lineage>
</organism>
<reference evidence="1 2" key="1">
    <citation type="submission" date="2016-05" db="EMBL/GenBank/DDBJ databases">
        <title>Comparative analysis of secretome profiles of manganese(II)-oxidizing ascomycete fungi.</title>
        <authorList>
            <consortium name="DOE Joint Genome Institute"/>
            <person name="Zeiner C.A."/>
            <person name="Purvine S.O."/>
            <person name="Zink E.M."/>
            <person name="Wu S."/>
            <person name="Pasa-Tolic L."/>
            <person name="Chaput D.L."/>
            <person name="Haridas S."/>
            <person name="Grigoriev I.V."/>
            <person name="Santelli C.M."/>
            <person name="Hansel C.M."/>
        </authorList>
    </citation>
    <scope>NUCLEOTIDE SEQUENCE [LARGE SCALE GENOMIC DNA]</scope>
    <source>
        <strain evidence="1 2">AP3s5-JAC2a</strain>
    </source>
</reference>
<protein>
    <submittedName>
        <fullName evidence="1">Uncharacterized protein</fullName>
    </submittedName>
</protein>
<dbReference type="RefSeq" id="XP_018037812.1">
    <property type="nucleotide sequence ID" value="XM_018187036.1"/>
</dbReference>